<proteinExistence type="predicted"/>
<keyword evidence="2" id="KW-1185">Reference proteome</keyword>
<dbReference type="PANTHER" id="PTHR36452">
    <property type="entry name" value="CHROMOSOME 12, WHOLE GENOME SHOTGUN SEQUENCE"/>
    <property type="match status" value="1"/>
</dbReference>
<dbReference type="PIRSF" id="PIRSF028451">
    <property type="entry name" value="UCP028451"/>
    <property type="match status" value="1"/>
</dbReference>
<dbReference type="NCBIfam" id="TIGR02453">
    <property type="entry name" value="TIGR02453 family protein"/>
    <property type="match status" value="1"/>
</dbReference>
<name>A0ABV8VL71_9NOCA</name>
<dbReference type="InterPro" id="IPR015996">
    <property type="entry name" value="UCP028451"/>
</dbReference>
<dbReference type="RefSeq" id="WP_378562548.1">
    <property type="nucleotide sequence ID" value="NZ_JBHSDL010000014.1"/>
</dbReference>
<protein>
    <submittedName>
        <fullName evidence="1">DUF2461 domain-containing protein</fullName>
    </submittedName>
</protein>
<evidence type="ECO:0000313" key="2">
    <source>
        <dbReference type="Proteomes" id="UP001595844"/>
    </source>
</evidence>
<dbReference type="EMBL" id="JBHSDL010000014">
    <property type="protein sequence ID" value="MFC4375587.1"/>
    <property type="molecule type" value="Genomic_DNA"/>
</dbReference>
<dbReference type="PANTHER" id="PTHR36452:SF1">
    <property type="entry name" value="DUF2461 DOMAIN-CONTAINING PROTEIN"/>
    <property type="match status" value="1"/>
</dbReference>
<accession>A0ABV8VL71</accession>
<gene>
    <name evidence="1" type="ORF">ACFO5K_15915</name>
</gene>
<dbReference type="InterPro" id="IPR012808">
    <property type="entry name" value="CHP02453"/>
</dbReference>
<comment type="caution">
    <text evidence="1">The sequence shown here is derived from an EMBL/GenBank/DDBJ whole genome shotgun (WGS) entry which is preliminary data.</text>
</comment>
<dbReference type="Pfam" id="PF09365">
    <property type="entry name" value="DUF2461"/>
    <property type="match status" value="1"/>
</dbReference>
<reference evidence="2" key="1">
    <citation type="journal article" date="2019" name="Int. J. Syst. Evol. Microbiol.">
        <title>The Global Catalogue of Microorganisms (GCM) 10K type strain sequencing project: providing services to taxonomists for standard genome sequencing and annotation.</title>
        <authorList>
            <consortium name="The Broad Institute Genomics Platform"/>
            <consortium name="The Broad Institute Genome Sequencing Center for Infectious Disease"/>
            <person name="Wu L."/>
            <person name="Ma J."/>
        </authorList>
    </citation>
    <scope>NUCLEOTIDE SEQUENCE [LARGE SCALE GENOMIC DNA]</scope>
    <source>
        <strain evidence="2">IBRC-M 10490</strain>
    </source>
</reference>
<sequence length="214" mass="23720">MPTFTGFPLAGLDFYEDLEADNSRTFWNAHRQTYDEAVRAPMVALAAELEPEFGPAKIFRPYRDVRFSADKTPYKTHQGAVVRLAPGASWYVHIGAAGLYVAAGCFRPSPTALATLRAAIDDDVRGPELEQILATTTKAGFTTGGDRLKTKPRGYSAEHPRIELLRHKSLTVHRDFGAPGWLDSPAAATEVRRTWTELRPLVEWFAAIFEGITD</sequence>
<organism evidence="1 2">
    <name type="scientific">Nocardia halotolerans</name>
    <dbReference type="NCBI Taxonomy" id="1755878"/>
    <lineage>
        <taxon>Bacteria</taxon>
        <taxon>Bacillati</taxon>
        <taxon>Actinomycetota</taxon>
        <taxon>Actinomycetes</taxon>
        <taxon>Mycobacteriales</taxon>
        <taxon>Nocardiaceae</taxon>
        <taxon>Nocardia</taxon>
    </lineage>
</organism>
<evidence type="ECO:0000313" key="1">
    <source>
        <dbReference type="EMBL" id="MFC4375587.1"/>
    </source>
</evidence>
<dbReference type="Proteomes" id="UP001595844">
    <property type="component" value="Unassembled WGS sequence"/>
</dbReference>